<dbReference type="EC" id="3.2.1.89" evidence="3 6"/>
<comment type="similarity">
    <text evidence="2 6">Belongs to the glycosyl hydrolase 53 family.</text>
</comment>
<keyword evidence="6" id="KW-0732">Signal</keyword>
<feature type="chain" id="PRO_5044983652" description="Arabinogalactan endo-beta-1,4-galactanase" evidence="6">
    <location>
        <begin position="29"/>
        <end position="345"/>
    </location>
</feature>
<dbReference type="Proteomes" id="UP001589828">
    <property type="component" value="Unassembled WGS sequence"/>
</dbReference>
<dbReference type="InterPro" id="IPR011683">
    <property type="entry name" value="Glyco_hydro_53"/>
</dbReference>
<dbReference type="Gene3D" id="3.20.20.80">
    <property type="entry name" value="Glycosidases"/>
    <property type="match status" value="1"/>
</dbReference>
<dbReference type="SUPFAM" id="SSF51445">
    <property type="entry name" value="(Trans)glycosidases"/>
    <property type="match status" value="1"/>
</dbReference>
<dbReference type="PANTHER" id="PTHR34983:SF1">
    <property type="entry name" value="ARABINOGALACTAN ENDO-BETA-1,4-GALACTANASE A"/>
    <property type="match status" value="1"/>
</dbReference>
<keyword evidence="5 6" id="KW-0326">Glycosidase</keyword>
<dbReference type="EMBL" id="JBHLTS010000021">
    <property type="protein sequence ID" value="MFC0514718.1"/>
    <property type="molecule type" value="Genomic_DNA"/>
</dbReference>
<gene>
    <name evidence="7" type="ORF">ACFFGT_10935</name>
</gene>
<dbReference type="PROSITE" id="PS51257">
    <property type="entry name" value="PROKAR_LIPOPROTEIN"/>
    <property type="match status" value="1"/>
</dbReference>
<evidence type="ECO:0000256" key="4">
    <source>
        <dbReference type="ARBA" id="ARBA00022801"/>
    </source>
</evidence>
<dbReference type="PANTHER" id="PTHR34983">
    <property type="entry name" value="ARABINOGALACTAN ENDO-BETA-1,4-GALACTANASE A"/>
    <property type="match status" value="1"/>
</dbReference>
<comment type="caution">
    <text evidence="7">The sequence shown here is derived from an EMBL/GenBank/DDBJ whole genome shotgun (WGS) entry which is preliminary data.</text>
</comment>
<evidence type="ECO:0000256" key="2">
    <source>
        <dbReference type="ARBA" id="ARBA00010687"/>
    </source>
</evidence>
<proteinExistence type="inferred from homology"/>
<keyword evidence="4 6" id="KW-0378">Hydrolase</keyword>
<dbReference type="RefSeq" id="WP_377022561.1">
    <property type="nucleotide sequence ID" value="NZ_JBHLTS010000021.1"/>
</dbReference>
<reference evidence="7 8" key="1">
    <citation type="submission" date="2024-09" db="EMBL/GenBank/DDBJ databases">
        <authorList>
            <person name="Sun Q."/>
            <person name="Mori K."/>
        </authorList>
    </citation>
    <scope>NUCLEOTIDE SEQUENCE [LARGE SCALE GENOMIC DNA]</scope>
    <source>
        <strain evidence="7 8">NCAIM B.02415</strain>
    </source>
</reference>
<evidence type="ECO:0000313" key="7">
    <source>
        <dbReference type="EMBL" id="MFC0514718.1"/>
    </source>
</evidence>
<name>A0ABV6L5F9_9SPHI</name>
<feature type="signal peptide" evidence="6">
    <location>
        <begin position="1"/>
        <end position="28"/>
    </location>
</feature>
<keyword evidence="8" id="KW-1185">Reference proteome</keyword>
<dbReference type="InterPro" id="IPR017853">
    <property type="entry name" value="GH"/>
</dbReference>
<evidence type="ECO:0000256" key="3">
    <source>
        <dbReference type="ARBA" id="ARBA00012556"/>
    </source>
</evidence>
<evidence type="ECO:0000313" key="8">
    <source>
        <dbReference type="Proteomes" id="UP001589828"/>
    </source>
</evidence>
<comment type="catalytic activity">
    <reaction evidence="1 6">
        <text>The enzyme specifically hydrolyzes (1-&gt;4)-beta-D-galactosidic linkages in type I arabinogalactans.</text>
        <dbReference type="EC" id="3.2.1.89"/>
    </reaction>
</comment>
<organism evidence="7 8">
    <name type="scientific">Mucilaginibacter angelicae</name>
    <dbReference type="NCBI Taxonomy" id="869718"/>
    <lineage>
        <taxon>Bacteria</taxon>
        <taxon>Pseudomonadati</taxon>
        <taxon>Bacteroidota</taxon>
        <taxon>Sphingobacteriia</taxon>
        <taxon>Sphingobacteriales</taxon>
        <taxon>Sphingobacteriaceae</taxon>
        <taxon>Mucilaginibacter</taxon>
    </lineage>
</organism>
<dbReference type="Pfam" id="PF07745">
    <property type="entry name" value="Glyco_hydro_53"/>
    <property type="match status" value="1"/>
</dbReference>
<accession>A0ABV6L5F9</accession>
<evidence type="ECO:0000256" key="5">
    <source>
        <dbReference type="ARBA" id="ARBA00023295"/>
    </source>
</evidence>
<evidence type="ECO:0000256" key="6">
    <source>
        <dbReference type="RuleBase" id="RU361192"/>
    </source>
</evidence>
<protein>
    <recommendedName>
        <fullName evidence="3 6">Arabinogalactan endo-beta-1,4-galactanase</fullName>
        <ecNumber evidence="3 6">3.2.1.89</ecNumber>
    </recommendedName>
</protein>
<evidence type="ECO:0000256" key="1">
    <source>
        <dbReference type="ARBA" id="ARBA00001695"/>
    </source>
</evidence>
<sequence>MKKNKALKITYNAAAILSCILSINMLMSFDSISGKNKRVNFYKILGADISFLPQLEASGRKFYDKGTEKDMLQILKDHGFNYIRLRLFNNPAADSGYSKKGFCDLENTKKMALRIKGAGMGFLLDFHYSDNWADPGKQHKPAAWKSANFQQLQDSLKAFTKNTLLALKVQGTIPDMVQVGNEINHGMLWPDGQSKNLDTLAAFFKAGIDGVRSVDKSVKIMLHIACGGQNGESRYFLDNMLKRGVKFDIIGESYYPEWHHTPDSLKRNLTDLTTRYKQDVIVAEYTRHKQEVNDIAFSLPGNKLKGTFIWEPINTGEPAFDRSGNIIDSLMNIYPAINKKYNIKQ</sequence>